<protein>
    <submittedName>
        <fullName evidence="1">Uncharacterized protein</fullName>
    </submittedName>
</protein>
<gene>
    <name evidence="1" type="ORF">LTRI10_LOCUS48081</name>
</gene>
<organism evidence="1 2">
    <name type="scientific">Linum trigynum</name>
    <dbReference type="NCBI Taxonomy" id="586398"/>
    <lineage>
        <taxon>Eukaryota</taxon>
        <taxon>Viridiplantae</taxon>
        <taxon>Streptophyta</taxon>
        <taxon>Embryophyta</taxon>
        <taxon>Tracheophyta</taxon>
        <taxon>Spermatophyta</taxon>
        <taxon>Magnoliopsida</taxon>
        <taxon>eudicotyledons</taxon>
        <taxon>Gunneridae</taxon>
        <taxon>Pentapetalae</taxon>
        <taxon>rosids</taxon>
        <taxon>fabids</taxon>
        <taxon>Malpighiales</taxon>
        <taxon>Linaceae</taxon>
        <taxon>Linum</taxon>
    </lineage>
</organism>
<dbReference type="EMBL" id="OZ034821">
    <property type="protein sequence ID" value="CAL1408495.1"/>
    <property type="molecule type" value="Genomic_DNA"/>
</dbReference>
<evidence type="ECO:0000313" key="1">
    <source>
        <dbReference type="EMBL" id="CAL1408495.1"/>
    </source>
</evidence>
<keyword evidence="2" id="KW-1185">Reference proteome</keyword>
<proteinExistence type="predicted"/>
<dbReference type="Proteomes" id="UP001497516">
    <property type="component" value="Chromosome 8"/>
</dbReference>
<dbReference type="AlphaFoldDB" id="A0AAV2GCN3"/>
<accession>A0AAV2GCN3</accession>
<name>A0AAV2GCN3_9ROSI</name>
<evidence type="ECO:0000313" key="2">
    <source>
        <dbReference type="Proteomes" id="UP001497516"/>
    </source>
</evidence>
<sequence>MKGRSPGNQPSEIPKSILRIRVFCCRIGIRILGVSMVDLSSPELNRVAGMLADPLLTTWKHRRRLGGKGFLGWDEWMGEKTGTRRKGVFWRCRDRSEAGALLVGEQRRRCGNCLGCSLSSSGASGE</sequence>
<reference evidence="1 2" key="1">
    <citation type="submission" date="2024-04" db="EMBL/GenBank/DDBJ databases">
        <authorList>
            <person name="Fracassetti M."/>
        </authorList>
    </citation>
    <scope>NUCLEOTIDE SEQUENCE [LARGE SCALE GENOMIC DNA]</scope>
</reference>